<feature type="domain" description="Fibronectin type-III" evidence="1">
    <location>
        <begin position="26"/>
        <end position="113"/>
    </location>
</feature>
<evidence type="ECO:0000259" key="1">
    <source>
        <dbReference type="PROSITE" id="PS50853"/>
    </source>
</evidence>
<protein>
    <recommendedName>
        <fullName evidence="1">Fibronectin type-III domain-containing protein</fullName>
    </recommendedName>
</protein>
<dbReference type="PANTHER" id="PTHR47135:SF3">
    <property type="entry name" value="FIBRONECTIN TYPE-III DOMAIN-CONTAINING PROTEIN"/>
    <property type="match status" value="1"/>
</dbReference>
<dbReference type="SUPFAM" id="SSF49265">
    <property type="entry name" value="Fibronectin type III"/>
    <property type="match status" value="1"/>
</dbReference>
<dbReference type="Proteomes" id="UP001482620">
    <property type="component" value="Unassembled WGS sequence"/>
</dbReference>
<dbReference type="InterPro" id="IPR013783">
    <property type="entry name" value="Ig-like_fold"/>
</dbReference>
<evidence type="ECO:0000313" key="3">
    <source>
        <dbReference type="Proteomes" id="UP001482620"/>
    </source>
</evidence>
<organism evidence="2 3">
    <name type="scientific">Ilyodon furcidens</name>
    <name type="common">goldbreast splitfin</name>
    <dbReference type="NCBI Taxonomy" id="33524"/>
    <lineage>
        <taxon>Eukaryota</taxon>
        <taxon>Metazoa</taxon>
        <taxon>Chordata</taxon>
        <taxon>Craniata</taxon>
        <taxon>Vertebrata</taxon>
        <taxon>Euteleostomi</taxon>
        <taxon>Actinopterygii</taxon>
        <taxon>Neopterygii</taxon>
        <taxon>Teleostei</taxon>
        <taxon>Neoteleostei</taxon>
        <taxon>Acanthomorphata</taxon>
        <taxon>Ovalentaria</taxon>
        <taxon>Atherinomorphae</taxon>
        <taxon>Cyprinodontiformes</taxon>
        <taxon>Goodeidae</taxon>
        <taxon>Ilyodon</taxon>
    </lineage>
</organism>
<gene>
    <name evidence="2" type="ORF">ILYODFUR_013138</name>
</gene>
<dbReference type="Pfam" id="PF00041">
    <property type="entry name" value="fn3"/>
    <property type="match status" value="1"/>
</dbReference>
<dbReference type="PROSITE" id="PS50853">
    <property type="entry name" value="FN3"/>
    <property type="match status" value="1"/>
</dbReference>
<evidence type="ECO:0000313" key="2">
    <source>
        <dbReference type="EMBL" id="MEQ2228874.1"/>
    </source>
</evidence>
<name>A0ABV0T7M9_9TELE</name>
<dbReference type="InterPro" id="IPR003961">
    <property type="entry name" value="FN3_dom"/>
</dbReference>
<dbReference type="Gene3D" id="2.60.40.10">
    <property type="entry name" value="Immunoglobulins"/>
    <property type="match status" value="1"/>
</dbReference>
<dbReference type="CDD" id="cd00063">
    <property type="entry name" value="FN3"/>
    <property type="match status" value="1"/>
</dbReference>
<accession>A0ABV0T7M9</accession>
<sequence>MNLSSEIRTSKLIKKTLCVLFTVICPPTDMTAVTTCSNSDIIVSWNLSPETGAQYFIHSLKEGGAAANYTTPQPYHLISGLHCAELYTFKVAAMNSQCSSIFSEQIQAETGPYLDV</sequence>
<reference evidence="2 3" key="1">
    <citation type="submission" date="2021-06" db="EMBL/GenBank/DDBJ databases">
        <authorList>
            <person name="Palmer J.M."/>
        </authorList>
    </citation>
    <scope>NUCLEOTIDE SEQUENCE [LARGE SCALE GENOMIC DNA]</scope>
    <source>
        <strain evidence="3">if_2019</strain>
        <tissue evidence="2">Muscle</tissue>
    </source>
</reference>
<dbReference type="InterPro" id="IPR036116">
    <property type="entry name" value="FN3_sf"/>
</dbReference>
<comment type="caution">
    <text evidence="2">The sequence shown here is derived from an EMBL/GenBank/DDBJ whole genome shotgun (WGS) entry which is preliminary data.</text>
</comment>
<keyword evidence="3" id="KW-1185">Reference proteome</keyword>
<proteinExistence type="predicted"/>
<dbReference type="EMBL" id="JAHRIQ010024226">
    <property type="protein sequence ID" value="MEQ2228874.1"/>
    <property type="molecule type" value="Genomic_DNA"/>
</dbReference>
<dbReference type="PANTHER" id="PTHR47135">
    <property type="entry name" value="FIBRONECTIN TYPE III DOMAIN-CONTAINING PROTEIN 7"/>
    <property type="match status" value="1"/>
</dbReference>